<dbReference type="Proteomes" id="UP000054047">
    <property type="component" value="Unassembled WGS sequence"/>
</dbReference>
<proteinExistence type="predicted"/>
<sequence>MKSALVLLLLLTVIFSVEAQWGYPYYGRPYYGGYYGGYRPWGWGYRPYSPVGGAVRGALAGAVIGGLLG</sequence>
<keyword evidence="1" id="KW-0732">Signal</keyword>
<dbReference type="EMBL" id="KN730486">
    <property type="protein sequence ID" value="KIH60978.1"/>
    <property type="molecule type" value="Genomic_DNA"/>
</dbReference>
<keyword evidence="3" id="KW-1185">Reference proteome</keyword>
<feature type="signal peptide" evidence="1">
    <location>
        <begin position="1"/>
        <end position="19"/>
    </location>
</feature>
<evidence type="ECO:0000313" key="2">
    <source>
        <dbReference type="EMBL" id="KIH60978.1"/>
    </source>
</evidence>
<organism evidence="2 3">
    <name type="scientific">Ancylostoma duodenale</name>
    <dbReference type="NCBI Taxonomy" id="51022"/>
    <lineage>
        <taxon>Eukaryota</taxon>
        <taxon>Metazoa</taxon>
        <taxon>Ecdysozoa</taxon>
        <taxon>Nematoda</taxon>
        <taxon>Chromadorea</taxon>
        <taxon>Rhabditida</taxon>
        <taxon>Rhabditina</taxon>
        <taxon>Rhabditomorpha</taxon>
        <taxon>Strongyloidea</taxon>
        <taxon>Ancylostomatidae</taxon>
        <taxon>Ancylostomatinae</taxon>
        <taxon>Ancylostoma</taxon>
    </lineage>
</organism>
<dbReference type="AlphaFoldDB" id="A0A0C2CVQ8"/>
<reference evidence="2 3" key="1">
    <citation type="submission" date="2013-12" db="EMBL/GenBank/DDBJ databases">
        <title>Draft genome of the parsitic nematode Ancylostoma duodenale.</title>
        <authorList>
            <person name="Mitreva M."/>
        </authorList>
    </citation>
    <scope>NUCLEOTIDE SEQUENCE [LARGE SCALE GENOMIC DNA]</scope>
    <source>
        <strain evidence="2 3">Zhejiang</strain>
    </source>
</reference>
<name>A0A0C2CVQ8_9BILA</name>
<gene>
    <name evidence="2" type="ORF">ANCDUO_08757</name>
</gene>
<evidence type="ECO:0000313" key="3">
    <source>
        <dbReference type="Proteomes" id="UP000054047"/>
    </source>
</evidence>
<protein>
    <submittedName>
        <fullName evidence="2">Sulfur globule protein CV3 domain protein</fullName>
    </submittedName>
</protein>
<feature type="chain" id="PRO_5002163899" evidence="1">
    <location>
        <begin position="20"/>
        <end position="69"/>
    </location>
</feature>
<evidence type="ECO:0000256" key="1">
    <source>
        <dbReference type="SAM" id="SignalP"/>
    </source>
</evidence>
<accession>A0A0C2CVQ8</accession>